<dbReference type="EMBL" id="CAKMRJ010005523">
    <property type="protein sequence ID" value="CAH1443906.1"/>
    <property type="molecule type" value="Genomic_DNA"/>
</dbReference>
<name>A0AAU9P0U8_9ASTR</name>
<reference evidence="2 3" key="1">
    <citation type="submission" date="2022-01" db="EMBL/GenBank/DDBJ databases">
        <authorList>
            <person name="Xiong W."/>
            <person name="Schranz E."/>
        </authorList>
    </citation>
    <scope>NUCLEOTIDE SEQUENCE [LARGE SCALE GENOMIC DNA]</scope>
</reference>
<evidence type="ECO:0000313" key="3">
    <source>
        <dbReference type="Proteomes" id="UP001157418"/>
    </source>
</evidence>
<dbReference type="Proteomes" id="UP001157418">
    <property type="component" value="Unassembled WGS sequence"/>
</dbReference>
<comment type="caution">
    <text evidence="2">The sequence shown here is derived from an EMBL/GenBank/DDBJ whole genome shotgun (WGS) entry which is preliminary data.</text>
</comment>
<feature type="region of interest" description="Disordered" evidence="1">
    <location>
        <begin position="63"/>
        <end position="87"/>
    </location>
</feature>
<dbReference type="AlphaFoldDB" id="A0AAU9P0U8"/>
<evidence type="ECO:0008006" key="4">
    <source>
        <dbReference type="Google" id="ProtNLM"/>
    </source>
</evidence>
<evidence type="ECO:0000256" key="1">
    <source>
        <dbReference type="SAM" id="MobiDB-lite"/>
    </source>
</evidence>
<protein>
    <recommendedName>
        <fullName evidence="4">t-SNARE coiled-coil homology domain-containing protein</fullName>
    </recommendedName>
</protein>
<organism evidence="2 3">
    <name type="scientific">Lactuca virosa</name>
    <dbReference type="NCBI Taxonomy" id="75947"/>
    <lineage>
        <taxon>Eukaryota</taxon>
        <taxon>Viridiplantae</taxon>
        <taxon>Streptophyta</taxon>
        <taxon>Embryophyta</taxon>
        <taxon>Tracheophyta</taxon>
        <taxon>Spermatophyta</taxon>
        <taxon>Magnoliopsida</taxon>
        <taxon>eudicotyledons</taxon>
        <taxon>Gunneridae</taxon>
        <taxon>Pentapetalae</taxon>
        <taxon>asterids</taxon>
        <taxon>campanulids</taxon>
        <taxon>Asterales</taxon>
        <taxon>Asteraceae</taxon>
        <taxon>Cichorioideae</taxon>
        <taxon>Cichorieae</taxon>
        <taxon>Lactucinae</taxon>
        <taxon>Lactuca</taxon>
    </lineage>
</organism>
<sequence length="87" mass="9586">MAGEKGGGKETGGAQLKRMESLETELGILYDRLETQGNQIQHQADSIASIQLKMDQRFQESFNKRQGEESNGGGTQRYTRCVSCGDT</sequence>
<gene>
    <name evidence="2" type="ORF">LVIROSA_LOCUS29789</name>
</gene>
<accession>A0AAU9P0U8</accession>
<evidence type="ECO:0000313" key="2">
    <source>
        <dbReference type="EMBL" id="CAH1443906.1"/>
    </source>
</evidence>
<proteinExistence type="predicted"/>
<keyword evidence="3" id="KW-1185">Reference proteome</keyword>